<feature type="transmembrane region" description="Helical" evidence="1">
    <location>
        <begin position="196"/>
        <end position="214"/>
    </location>
</feature>
<evidence type="ECO:0000313" key="3">
    <source>
        <dbReference type="Proteomes" id="UP000612893"/>
    </source>
</evidence>
<accession>A0A934KA20</accession>
<keyword evidence="1" id="KW-0472">Membrane</keyword>
<gene>
    <name evidence="2" type="ORF">JF922_10465</name>
</gene>
<dbReference type="InterPro" id="IPR009339">
    <property type="entry name" value="DUF998"/>
</dbReference>
<sequence>MTRQFPASADRQVALGAACWVLTVVFFVGQAVAQAASTVPYSLAGNNISDLGNTACGTFTQGAYRADVCSPLHGVMNATFALTGLLMLSGAVGTRRAWPRRRLTTAGLVMLVLAGAGEVLVGFRPENVSLGFHALGAVFGIAGANVGVLLLAVAVWRTSPWTAILSLVVGVLGLVSFLLFVSAQSLGLGTGLVERLAGYPVVVWMIVVGCSLLWSGTWSDRPGAHA</sequence>
<protein>
    <submittedName>
        <fullName evidence="2">DUF998 domain-containing protein</fullName>
    </submittedName>
</protein>
<evidence type="ECO:0000256" key="1">
    <source>
        <dbReference type="SAM" id="Phobius"/>
    </source>
</evidence>
<reference evidence="2" key="1">
    <citation type="submission" date="2020-10" db="EMBL/GenBank/DDBJ databases">
        <title>Ca. Dormibacterota MAGs.</title>
        <authorList>
            <person name="Montgomery K."/>
        </authorList>
    </citation>
    <scope>NUCLEOTIDE SEQUENCE [LARGE SCALE GENOMIC DNA]</scope>
    <source>
        <strain evidence="2">SC8812_S17_10</strain>
    </source>
</reference>
<feature type="transmembrane region" description="Helical" evidence="1">
    <location>
        <begin position="105"/>
        <end position="124"/>
    </location>
</feature>
<dbReference type="Pfam" id="PF06197">
    <property type="entry name" value="DUF998"/>
    <property type="match status" value="1"/>
</dbReference>
<feature type="transmembrane region" description="Helical" evidence="1">
    <location>
        <begin position="163"/>
        <end position="184"/>
    </location>
</feature>
<dbReference type="Proteomes" id="UP000612893">
    <property type="component" value="Unassembled WGS sequence"/>
</dbReference>
<dbReference type="AlphaFoldDB" id="A0A934KA20"/>
<evidence type="ECO:0000313" key="2">
    <source>
        <dbReference type="EMBL" id="MBJ7598493.1"/>
    </source>
</evidence>
<keyword evidence="1" id="KW-0812">Transmembrane</keyword>
<keyword evidence="1" id="KW-1133">Transmembrane helix</keyword>
<name>A0A934KA20_9BACT</name>
<keyword evidence="3" id="KW-1185">Reference proteome</keyword>
<feature type="transmembrane region" description="Helical" evidence="1">
    <location>
        <begin position="74"/>
        <end position="93"/>
    </location>
</feature>
<comment type="caution">
    <text evidence="2">The sequence shown here is derived from an EMBL/GenBank/DDBJ whole genome shotgun (WGS) entry which is preliminary data.</text>
</comment>
<proteinExistence type="predicted"/>
<organism evidence="2 3">
    <name type="scientific">Candidatus Nephthysia bennettiae</name>
    <dbReference type="NCBI Taxonomy" id="3127016"/>
    <lineage>
        <taxon>Bacteria</taxon>
        <taxon>Bacillati</taxon>
        <taxon>Candidatus Dormiibacterota</taxon>
        <taxon>Candidatus Dormibacteria</taxon>
        <taxon>Candidatus Dormibacterales</taxon>
        <taxon>Candidatus Dormibacteraceae</taxon>
        <taxon>Candidatus Nephthysia</taxon>
    </lineage>
</organism>
<feature type="transmembrane region" description="Helical" evidence="1">
    <location>
        <begin position="130"/>
        <end position="156"/>
    </location>
</feature>
<dbReference type="EMBL" id="JAEKNR010000113">
    <property type="protein sequence ID" value="MBJ7598493.1"/>
    <property type="molecule type" value="Genomic_DNA"/>
</dbReference>